<evidence type="ECO:0000313" key="3">
    <source>
        <dbReference type="Proteomes" id="UP000694228"/>
    </source>
</evidence>
<gene>
    <name evidence="2" type="ORF">KSK55_02575</name>
</gene>
<dbReference type="InterPro" id="IPR005184">
    <property type="entry name" value="DUF306_Meta_HslJ"/>
</dbReference>
<feature type="domain" description="DUF306" evidence="1">
    <location>
        <begin position="24"/>
        <end position="91"/>
    </location>
</feature>
<name>A0A8F5VNK2_METHU</name>
<organism evidence="2 3">
    <name type="scientific">Methanospirillum hungatei</name>
    <dbReference type="NCBI Taxonomy" id="2203"/>
    <lineage>
        <taxon>Archaea</taxon>
        <taxon>Methanobacteriati</taxon>
        <taxon>Methanobacteriota</taxon>
        <taxon>Stenosarchaea group</taxon>
        <taxon>Methanomicrobia</taxon>
        <taxon>Methanomicrobiales</taxon>
        <taxon>Methanospirillaceae</taxon>
        <taxon>Methanospirillum</taxon>
    </lineage>
</organism>
<evidence type="ECO:0000259" key="1">
    <source>
        <dbReference type="Pfam" id="PF03724"/>
    </source>
</evidence>
<sequence>MVTELRDEESALLFHSDLSRITTTFNEMKVSGSAGCNVYSAIYNETRDKRTISAPISTLMYCDLGVMESEAQYLKNLEKVTLYKIIGNNLLYEITGDTLFFKDAVGESLAEWKVYQSD</sequence>
<evidence type="ECO:0000313" key="2">
    <source>
        <dbReference type="EMBL" id="QXO95316.1"/>
    </source>
</evidence>
<accession>A0A8F5VNK2</accession>
<proteinExistence type="predicted"/>
<protein>
    <submittedName>
        <fullName evidence="2">META domain-containing protein</fullName>
    </submittedName>
</protein>
<dbReference type="EMBL" id="CP077107">
    <property type="protein sequence ID" value="QXO95316.1"/>
    <property type="molecule type" value="Genomic_DNA"/>
</dbReference>
<dbReference type="OrthoDB" id="107075at2157"/>
<dbReference type="AlphaFoldDB" id="A0A8F5VNK2"/>
<dbReference type="Proteomes" id="UP000694228">
    <property type="component" value="Chromosome"/>
</dbReference>
<reference evidence="2 3" key="1">
    <citation type="submission" date="2021-06" db="EMBL/GenBank/DDBJ databases">
        <title>Complete genome sequence of the secondary alcohol utilizing methanogen Methanospirillum hungatei strain GP1.</title>
        <authorList>
            <person name="Day L.A."/>
            <person name="Costa K.C."/>
        </authorList>
    </citation>
    <scope>NUCLEOTIDE SEQUENCE [LARGE SCALE GENOMIC DNA]</scope>
    <source>
        <strain evidence="2 3">GP1</strain>
    </source>
</reference>
<dbReference type="Pfam" id="PF03724">
    <property type="entry name" value="META"/>
    <property type="match status" value="1"/>
</dbReference>